<proteinExistence type="predicted"/>
<keyword evidence="3" id="KW-1185">Reference proteome</keyword>
<evidence type="ECO:0000256" key="1">
    <source>
        <dbReference type="SAM" id="MobiDB-lite"/>
    </source>
</evidence>
<dbReference type="EMBL" id="JANEWF010000105">
    <property type="protein sequence ID" value="MDA8486913.1"/>
    <property type="molecule type" value="Genomic_DNA"/>
</dbReference>
<dbReference type="Gene3D" id="2.180.10.10">
    <property type="entry name" value="RHS repeat-associated core"/>
    <property type="match status" value="1"/>
</dbReference>
<name>A0ABT4YDS3_METRE</name>
<feature type="non-terminal residue" evidence="2">
    <location>
        <position position="187"/>
    </location>
</feature>
<dbReference type="Proteomes" id="UP001211689">
    <property type="component" value="Unassembled WGS sequence"/>
</dbReference>
<reference evidence="2 3" key="1">
    <citation type="submission" date="2022-07" db="EMBL/GenBank/DDBJ databases">
        <title>Genome Analysis of Selected Gammaproteobacteria from Nigerian Food snails.</title>
        <authorList>
            <person name="Okafor A.C."/>
        </authorList>
    </citation>
    <scope>NUCLEOTIDE SEQUENCE [LARGE SCALE GENOMIC DNA]</scope>
    <source>
        <strain evidence="2 3">Awg 2</strain>
    </source>
</reference>
<evidence type="ECO:0008006" key="4">
    <source>
        <dbReference type="Google" id="ProtNLM"/>
    </source>
</evidence>
<gene>
    <name evidence="2" type="ORF">NNO07_28025</name>
</gene>
<evidence type="ECO:0000313" key="2">
    <source>
        <dbReference type="EMBL" id="MDA8486913.1"/>
    </source>
</evidence>
<evidence type="ECO:0000313" key="3">
    <source>
        <dbReference type="Proteomes" id="UP001211689"/>
    </source>
</evidence>
<organism evidence="2 3">
    <name type="scientific">Metapseudomonas resinovorans</name>
    <name type="common">Pseudomonas resinovorans</name>
    <dbReference type="NCBI Taxonomy" id="53412"/>
    <lineage>
        <taxon>Bacteria</taxon>
        <taxon>Pseudomonadati</taxon>
        <taxon>Pseudomonadota</taxon>
        <taxon>Gammaproteobacteria</taxon>
        <taxon>Pseudomonadales</taxon>
        <taxon>Pseudomonadaceae</taxon>
        <taxon>Metapseudomonas</taxon>
    </lineage>
</organism>
<comment type="caution">
    <text evidence="2">The sequence shown here is derived from an EMBL/GenBank/DDBJ whole genome shotgun (WGS) entry which is preliminary data.</text>
</comment>
<accession>A0ABT4YDS3</accession>
<feature type="region of interest" description="Disordered" evidence="1">
    <location>
        <begin position="66"/>
        <end position="90"/>
    </location>
</feature>
<sequence>LVVTRPAHSKRSALLQDLSYRYDPVGNILAIEDAAQPVRHHQNQRIVPLSQYEYDALYQLLSASGRENADAGQQGPALPPPEVPLSQDPNRYSNYTRSYHYDRGGNLTQIRHQGRQSYSLELVVAPTSNRAIQQTGFLTPADVDGHFDACGNLRQLAPGQPLSWDSRNQLQQVSLVQRDTAPDDAEW</sequence>
<protein>
    <recommendedName>
        <fullName evidence="4">RHS repeat protein</fullName>
    </recommendedName>
</protein>
<feature type="non-terminal residue" evidence="2">
    <location>
        <position position="1"/>
    </location>
</feature>